<evidence type="ECO:0000313" key="3">
    <source>
        <dbReference type="EMBL" id="NJC71934.1"/>
    </source>
</evidence>
<keyword evidence="4" id="KW-1185">Reference proteome</keyword>
<protein>
    <submittedName>
        <fullName evidence="3">Uncharacterized protein</fullName>
    </submittedName>
</protein>
<comment type="caution">
    <text evidence="3">The sequence shown here is derived from an EMBL/GenBank/DDBJ whole genome shotgun (WGS) entry which is preliminary data.</text>
</comment>
<dbReference type="Proteomes" id="UP000722989">
    <property type="component" value="Unassembled WGS sequence"/>
</dbReference>
<reference evidence="3 4" key="1">
    <citation type="submission" date="2020-03" db="EMBL/GenBank/DDBJ databases">
        <title>WGS of the type strain of Planosporangium spp.</title>
        <authorList>
            <person name="Thawai C."/>
        </authorList>
    </citation>
    <scope>NUCLEOTIDE SEQUENCE [LARGE SCALE GENOMIC DNA]</scope>
    <source>
        <strain evidence="3 4">TBRC 5610</strain>
    </source>
</reference>
<feature type="compositionally biased region" description="Basic and acidic residues" evidence="1">
    <location>
        <begin position="97"/>
        <end position="118"/>
    </location>
</feature>
<feature type="transmembrane region" description="Helical" evidence="2">
    <location>
        <begin position="53"/>
        <end position="78"/>
    </location>
</feature>
<accession>A0ABX0Y3F0</accession>
<keyword evidence="2" id="KW-0472">Membrane</keyword>
<dbReference type="RefSeq" id="WP_167926835.1">
    <property type="nucleotide sequence ID" value="NZ_JAATVY010000014.1"/>
</dbReference>
<feature type="region of interest" description="Disordered" evidence="1">
    <location>
        <begin position="87"/>
        <end position="118"/>
    </location>
</feature>
<proteinExistence type="predicted"/>
<evidence type="ECO:0000256" key="2">
    <source>
        <dbReference type="SAM" id="Phobius"/>
    </source>
</evidence>
<organism evidence="3 4">
    <name type="scientific">Planosporangium thailandense</name>
    <dbReference type="NCBI Taxonomy" id="765197"/>
    <lineage>
        <taxon>Bacteria</taxon>
        <taxon>Bacillati</taxon>
        <taxon>Actinomycetota</taxon>
        <taxon>Actinomycetes</taxon>
        <taxon>Micromonosporales</taxon>
        <taxon>Micromonosporaceae</taxon>
        <taxon>Planosporangium</taxon>
    </lineage>
</organism>
<evidence type="ECO:0000313" key="4">
    <source>
        <dbReference type="Proteomes" id="UP000722989"/>
    </source>
</evidence>
<keyword evidence="2" id="KW-0812">Transmembrane</keyword>
<name>A0ABX0Y3F0_9ACTN</name>
<evidence type="ECO:0000256" key="1">
    <source>
        <dbReference type="SAM" id="MobiDB-lite"/>
    </source>
</evidence>
<keyword evidence="2" id="KW-1133">Transmembrane helix</keyword>
<sequence>MTETPPEVDDGTNHRQSLWLAWRPRVPRWLPEQGTSISDPTAGHTQVGDYEAIAFLVHIVVGLQWLIVVLIAPAVLLVRLLGRSRNQAGYLPPRGEVQQRRTANDRTARDHEEPQQSV</sequence>
<gene>
    <name evidence="3" type="ORF">HC031_19755</name>
</gene>
<dbReference type="EMBL" id="JAATVY010000014">
    <property type="protein sequence ID" value="NJC71934.1"/>
    <property type="molecule type" value="Genomic_DNA"/>
</dbReference>